<evidence type="ECO:0000256" key="6">
    <source>
        <dbReference type="RuleBase" id="RU310713"/>
    </source>
</evidence>
<evidence type="ECO:0000313" key="10">
    <source>
        <dbReference type="Proteomes" id="UP001274896"/>
    </source>
</evidence>
<gene>
    <name evidence="9" type="ORF">QTP70_034909</name>
</gene>
<evidence type="ECO:0000313" key="9">
    <source>
        <dbReference type="EMBL" id="KAK3533920.1"/>
    </source>
</evidence>
<evidence type="ECO:0000256" key="1">
    <source>
        <dbReference type="ARBA" id="ARBA00004141"/>
    </source>
</evidence>
<feature type="compositionally biased region" description="Low complexity" evidence="7">
    <location>
        <begin position="753"/>
        <end position="763"/>
    </location>
</feature>
<keyword evidence="3 6" id="KW-0812">Transmembrane</keyword>
<feature type="compositionally biased region" description="Basic residues" evidence="7">
    <location>
        <begin position="1079"/>
        <end position="1090"/>
    </location>
</feature>
<evidence type="ECO:0000256" key="4">
    <source>
        <dbReference type="ARBA" id="ARBA00022989"/>
    </source>
</evidence>
<accession>A0AAE0QX22</accession>
<feature type="transmembrane region" description="Helical" evidence="6">
    <location>
        <begin position="564"/>
        <end position="582"/>
    </location>
</feature>
<sequence>MSVVRETTSLTQPLTSSKRHKSVRKSSRKIYTHYQDNPVSSDDEDKDAERVDSNDPEEMFQNIQYQKEIIANIRTRPWPMRRKLKVLKQAREIVLKYEGRLTRTRGYQAAGADLLMKLSRVLYNVLVLFIPWEVRIKKIESHFGSGVASYFIFLRWLFGINIVLTIMTGAFIVLPEGYLQYSVLFYGYYGNVRKIGSAGYRLPLAYFLVGMAVFAYSFITLLRKMAKNSRLSLSSASSENYTFCWRIFCAWDYLIGNPEAAESKGAAIVNNIRVILQYLILKEAIVEEQEKKKETSLAVLISLRILANILVLLSLAGSIYIIYFVVDRSQKLEQQKAELTLWEKNEVSVVVSLITMIAPSAFELVAQLEMYHPRTSLRFQLARVLVLYLGNLYSLIIALLDKVNSMSSEIPGNWSDSTSYLATISQPAETNLSTIVPEITEGRNITFTMAVMDLNRTTINVKHSFVSGPSAPVLTGTNQTILYEYNGKTQQDQCWETYVGQEMLKLSIIDMIFTVASILLIDFIRGLVVRYLSDCCCWDLESKFPEYGEFKIAENVLHLIYNQGMIWMGAFFSPCLPAFNVLKLIGLMYLRSWAVLTCNVPHQQVFRASRSNNFYLAMLLFMLFLCMLPTIFAIVRYRPSQHCGPFSGQEKIYDIISETIEKDFPVWFSKVMSYVTSPVVVLPALLLLFMLIYYLQSIARSLKFTNNQLRMQLQTERTDDKKKVFQLAAARLQPPEGGEQKPEQDSDITSMESPARSASSPRRNGSVNKILSPARHSNSIRTIAQSASRPEDRSPSILVRPKPSSAYRVFSSPSVPQREFQRVEYIPIRHPAYPGRSKSYHHMAYNPSVRFSESVHSDPVFRKSLRPMHPEPGIVTAQSYLGRRAHTTRYVILNEHEPRKKIMRTTMRLPRHYRVVDEPTEIVELYPRNVKCYIPRSQQPHLSEEEEEDEVNDGGKRGSLGHSHRPKSLSDLHQRSPARFYIGETLDSRLARRVYGEEEEDDYLEWEEEGPRSRTRTSIKVTETQHMHGEAHVKPKNKRKGEPSLTESDSASLESSSDQQNSSTDQYIQVIHNKEKYLKHNTKVTKKKSKTSAELNMTGSKDLVCSNV</sequence>
<feature type="transmembrane region" description="Helical" evidence="6">
    <location>
        <begin position="152"/>
        <end position="174"/>
    </location>
</feature>
<dbReference type="InterPro" id="IPR012496">
    <property type="entry name" value="TMC_dom"/>
</dbReference>
<feature type="transmembrane region" description="Helical" evidence="6">
    <location>
        <begin position="614"/>
        <end position="635"/>
    </location>
</feature>
<feature type="transmembrane region" description="Helical" evidence="6">
    <location>
        <begin position="380"/>
        <end position="400"/>
    </location>
</feature>
<feature type="compositionally biased region" description="Polar residues" evidence="7">
    <location>
        <begin position="1"/>
        <end position="15"/>
    </location>
</feature>
<dbReference type="AlphaFoldDB" id="A0AAE0QX22"/>
<proteinExistence type="inferred from homology"/>
<comment type="similarity">
    <text evidence="2 6">Belongs to the TMC family.</text>
</comment>
<feature type="region of interest" description="Disordered" evidence="7">
    <location>
        <begin position="997"/>
        <end position="1108"/>
    </location>
</feature>
<evidence type="ECO:0000256" key="5">
    <source>
        <dbReference type="ARBA" id="ARBA00023136"/>
    </source>
</evidence>
<feature type="compositionally biased region" description="Basic residues" evidence="7">
    <location>
        <begin position="17"/>
        <end position="31"/>
    </location>
</feature>
<dbReference type="Pfam" id="PF07810">
    <property type="entry name" value="TMC"/>
    <property type="match status" value="1"/>
</dbReference>
<feature type="compositionally biased region" description="Acidic residues" evidence="7">
    <location>
        <begin position="997"/>
        <end position="1008"/>
    </location>
</feature>
<feature type="compositionally biased region" description="Low complexity" evidence="7">
    <location>
        <begin position="1044"/>
        <end position="1064"/>
    </location>
</feature>
<name>A0AAE0QX22_9TELE</name>
<feature type="region of interest" description="Disordered" evidence="7">
    <location>
        <begin position="937"/>
        <end position="976"/>
    </location>
</feature>
<feature type="compositionally biased region" description="Basic and acidic residues" evidence="7">
    <location>
        <begin position="1023"/>
        <end position="1033"/>
    </location>
</feature>
<feature type="region of interest" description="Disordered" evidence="7">
    <location>
        <begin position="729"/>
        <end position="800"/>
    </location>
</feature>
<comment type="subcellular location">
    <subcellularLocation>
        <location evidence="1 6">Membrane</location>
        <topology evidence="1 6">Multi-pass membrane protein</topology>
    </subcellularLocation>
</comment>
<keyword evidence="10" id="KW-1185">Reference proteome</keyword>
<dbReference type="PANTHER" id="PTHR23302">
    <property type="entry name" value="TRANSMEMBRANE CHANNEL-RELATED"/>
    <property type="match status" value="1"/>
</dbReference>
<keyword evidence="4 6" id="KW-1133">Transmembrane helix</keyword>
<dbReference type="EMBL" id="JAUCMX010000010">
    <property type="protein sequence ID" value="KAK3533920.1"/>
    <property type="molecule type" value="Genomic_DNA"/>
</dbReference>
<feature type="transmembrane region" description="Helical" evidence="6">
    <location>
        <begin position="506"/>
        <end position="524"/>
    </location>
</feature>
<protein>
    <recommendedName>
        <fullName evidence="6">Transmembrane channel-like protein</fullName>
    </recommendedName>
</protein>
<feature type="transmembrane region" description="Helical" evidence="6">
    <location>
        <begin position="203"/>
        <end position="222"/>
    </location>
</feature>
<reference evidence="9" key="1">
    <citation type="submission" date="2023-06" db="EMBL/GenBank/DDBJ databases">
        <title>Male Hemibagrus guttatus genome.</title>
        <authorList>
            <person name="Bian C."/>
        </authorList>
    </citation>
    <scope>NUCLEOTIDE SEQUENCE</scope>
    <source>
        <strain evidence="9">Male_cb2023</strain>
        <tissue evidence="9">Muscle</tissue>
    </source>
</reference>
<feature type="region of interest" description="Disordered" evidence="7">
    <location>
        <begin position="1"/>
        <end position="54"/>
    </location>
</feature>
<dbReference type="GO" id="GO:0008381">
    <property type="term" value="F:mechanosensitive monoatomic ion channel activity"/>
    <property type="evidence" value="ECO:0007669"/>
    <property type="project" value="TreeGrafter"/>
</dbReference>
<evidence type="ECO:0000256" key="3">
    <source>
        <dbReference type="ARBA" id="ARBA00022692"/>
    </source>
</evidence>
<evidence type="ECO:0000256" key="7">
    <source>
        <dbReference type="SAM" id="MobiDB-lite"/>
    </source>
</evidence>
<feature type="domain" description="TMC" evidence="8">
    <location>
        <begin position="494"/>
        <end position="609"/>
    </location>
</feature>
<feature type="transmembrane region" description="Helical" evidence="6">
    <location>
        <begin position="305"/>
        <end position="326"/>
    </location>
</feature>
<evidence type="ECO:0000256" key="2">
    <source>
        <dbReference type="ARBA" id="ARBA00006510"/>
    </source>
</evidence>
<evidence type="ECO:0000259" key="8">
    <source>
        <dbReference type="Pfam" id="PF07810"/>
    </source>
</evidence>
<feature type="transmembrane region" description="Helical" evidence="6">
    <location>
        <begin position="671"/>
        <end position="695"/>
    </location>
</feature>
<dbReference type="PANTHER" id="PTHR23302:SF35">
    <property type="entry name" value="TRANSMEMBRANE CHANNEL-LIKE PROTEIN 3"/>
    <property type="match status" value="1"/>
</dbReference>
<feature type="compositionally biased region" description="Polar residues" evidence="7">
    <location>
        <begin position="765"/>
        <end position="788"/>
    </location>
</feature>
<dbReference type="InterPro" id="IPR038900">
    <property type="entry name" value="TMC"/>
</dbReference>
<dbReference type="GO" id="GO:0005886">
    <property type="term" value="C:plasma membrane"/>
    <property type="evidence" value="ECO:0007669"/>
    <property type="project" value="InterPro"/>
</dbReference>
<organism evidence="9 10">
    <name type="scientific">Hemibagrus guttatus</name>
    <dbReference type="NCBI Taxonomy" id="175788"/>
    <lineage>
        <taxon>Eukaryota</taxon>
        <taxon>Metazoa</taxon>
        <taxon>Chordata</taxon>
        <taxon>Craniata</taxon>
        <taxon>Vertebrata</taxon>
        <taxon>Euteleostomi</taxon>
        <taxon>Actinopterygii</taxon>
        <taxon>Neopterygii</taxon>
        <taxon>Teleostei</taxon>
        <taxon>Ostariophysi</taxon>
        <taxon>Siluriformes</taxon>
        <taxon>Bagridae</taxon>
        <taxon>Hemibagrus</taxon>
    </lineage>
</organism>
<dbReference type="Proteomes" id="UP001274896">
    <property type="component" value="Unassembled WGS sequence"/>
</dbReference>
<keyword evidence="5 6" id="KW-0472">Membrane</keyword>
<feature type="transmembrane region" description="Helical" evidence="6">
    <location>
        <begin position="347"/>
        <end position="368"/>
    </location>
</feature>
<comment type="caution">
    <text evidence="9">The sequence shown here is derived from an EMBL/GenBank/DDBJ whole genome shotgun (WGS) entry which is preliminary data.</text>
</comment>